<dbReference type="RefSeq" id="WP_084052112.1">
    <property type="nucleotide sequence ID" value="NZ_FWWT01000007.1"/>
</dbReference>
<evidence type="ECO:0000313" key="4">
    <source>
        <dbReference type="Proteomes" id="UP000192731"/>
    </source>
</evidence>
<evidence type="ECO:0000313" key="3">
    <source>
        <dbReference type="EMBL" id="SMB81613.1"/>
    </source>
</evidence>
<evidence type="ECO:0000256" key="1">
    <source>
        <dbReference type="ARBA" id="ARBA00006754"/>
    </source>
</evidence>
<name>A0A1W1UKR6_DESTI</name>
<dbReference type="InterPro" id="IPR041522">
    <property type="entry name" value="CdaR_GGDEF"/>
</dbReference>
<dbReference type="PANTHER" id="PTHR33744:SF1">
    <property type="entry name" value="DNA-BINDING TRANSCRIPTIONAL ACTIVATOR ADER"/>
    <property type="match status" value="1"/>
</dbReference>
<gene>
    <name evidence="3" type="ORF">SAMN00017405_2155</name>
</gene>
<dbReference type="Gene3D" id="1.10.10.2840">
    <property type="entry name" value="PucR C-terminal helix-turn-helix domain"/>
    <property type="match status" value="1"/>
</dbReference>
<dbReference type="InterPro" id="IPR012914">
    <property type="entry name" value="PucR_dom"/>
</dbReference>
<accession>A0A1W1UKR6</accession>
<keyword evidence="4" id="KW-1185">Reference proteome</keyword>
<evidence type="ECO:0000259" key="2">
    <source>
        <dbReference type="PROSITE" id="PS50887"/>
    </source>
</evidence>
<dbReference type="Gene3D" id="3.30.450.40">
    <property type="match status" value="1"/>
</dbReference>
<organism evidence="3 4">
    <name type="scientific">Desulfonispora thiosulfatigenes DSM 11270</name>
    <dbReference type="NCBI Taxonomy" id="656914"/>
    <lineage>
        <taxon>Bacteria</taxon>
        <taxon>Bacillati</taxon>
        <taxon>Bacillota</taxon>
        <taxon>Clostridia</taxon>
        <taxon>Eubacteriales</taxon>
        <taxon>Peptococcaceae</taxon>
        <taxon>Desulfonispora</taxon>
    </lineage>
</organism>
<dbReference type="InterPro" id="IPR025736">
    <property type="entry name" value="PucR_C-HTH_dom"/>
</dbReference>
<dbReference type="PROSITE" id="PS50887">
    <property type="entry name" value="GGDEF"/>
    <property type="match status" value="1"/>
</dbReference>
<sequence>MRVTVKEILSLDILKNAKVVAGENGLNNKIEYIDVIEVPDFGDWIRKNTFLLTTTFAMQKDETKLLNIVKFLANKKETALAIKLGRYLDNIPDEVLKLADRLNIPIIELPGNVIYSDIINNVLSLILQEQTRLLRLGDELHQRLNKMVLSGGGLKGVTNILAEVINKPVFIENKAGDLLDFCADEKSKEVYLFLREKRLNTKLMGEYLKEGISVIKDDSSNQVIVSILAGRKKYGVVLILDEEDSINDFTVIALERSATVAALEIMKEKAIFETEIRLQRDFIDELLVNKYVEGYSLVKRANDFGWDINKEFVIMNVYIDNYSLNQRKIDKMYEMEDFKSEIYNTIKKVVLANTKNSILTERGDGFLLFLDTNFADTKEVKEYCLFIAKKIKKNVETKFLDISLSIGISKTVKEIGNFSTGYEEANQALTIGRKVLGSGKIYNFDDMGVYRILFSNQDNNSLNEFYKEYLEMLVQYDQKNNTDYVHTLEQYYKYNANVLLTAENLFMHRNTLNYRLKRIRQILNLDIDEPEIKLSLSIAIKIRHLLNL</sequence>
<dbReference type="OrthoDB" id="143422at2"/>
<feature type="domain" description="GGDEF" evidence="2">
    <location>
        <begin position="310"/>
        <end position="446"/>
    </location>
</feature>
<comment type="similarity">
    <text evidence="1">Belongs to the CdaR family.</text>
</comment>
<dbReference type="PANTHER" id="PTHR33744">
    <property type="entry name" value="CARBOHYDRATE DIACID REGULATOR"/>
    <property type="match status" value="1"/>
</dbReference>
<dbReference type="EMBL" id="FWWT01000007">
    <property type="protein sequence ID" value="SMB81613.1"/>
    <property type="molecule type" value="Genomic_DNA"/>
</dbReference>
<dbReference type="InterPro" id="IPR042070">
    <property type="entry name" value="PucR_C-HTH_sf"/>
</dbReference>
<dbReference type="AlphaFoldDB" id="A0A1W1UKR6"/>
<dbReference type="Pfam" id="PF17853">
    <property type="entry name" value="GGDEF_2"/>
    <property type="match status" value="1"/>
</dbReference>
<protein>
    <submittedName>
        <fullName evidence="3">PucR C-terminal helix-turn-helix domain-containing protein</fullName>
    </submittedName>
</protein>
<dbReference type="InterPro" id="IPR000160">
    <property type="entry name" value="GGDEF_dom"/>
</dbReference>
<dbReference type="InterPro" id="IPR029016">
    <property type="entry name" value="GAF-like_dom_sf"/>
</dbReference>
<dbReference type="Pfam" id="PF07905">
    <property type="entry name" value="PucR"/>
    <property type="match status" value="1"/>
</dbReference>
<dbReference type="Pfam" id="PF13556">
    <property type="entry name" value="HTH_30"/>
    <property type="match status" value="1"/>
</dbReference>
<proteinExistence type="inferred from homology"/>
<dbReference type="Proteomes" id="UP000192731">
    <property type="component" value="Unassembled WGS sequence"/>
</dbReference>
<reference evidence="3 4" key="1">
    <citation type="submission" date="2017-04" db="EMBL/GenBank/DDBJ databases">
        <authorList>
            <person name="Afonso C.L."/>
            <person name="Miller P.J."/>
            <person name="Scott M.A."/>
            <person name="Spackman E."/>
            <person name="Goraichik I."/>
            <person name="Dimitrov K.M."/>
            <person name="Suarez D.L."/>
            <person name="Swayne D.E."/>
        </authorList>
    </citation>
    <scope>NUCLEOTIDE SEQUENCE [LARGE SCALE GENOMIC DNA]</scope>
    <source>
        <strain evidence="3 4">DSM 11270</strain>
    </source>
</reference>
<dbReference type="InterPro" id="IPR051448">
    <property type="entry name" value="CdaR-like_regulators"/>
</dbReference>
<dbReference type="STRING" id="656914.SAMN00017405_2155"/>